<dbReference type="EMBL" id="UHED01000001">
    <property type="protein sequence ID" value="SUM83233.1"/>
    <property type="molecule type" value="Genomic_DNA"/>
</dbReference>
<dbReference type="InterPro" id="IPR036291">
    <property type="entry name" value="NAD(P)-bd_dom_sf"/>
</dbReference>
<keyword evidence="2 3" id="KW-0560">Oxidoreductase</keyword>
<dbReference type="NCBIfam" id="NF006393">
    <property type="entry name" value="PRK08642.1"/>
    <property type="match status" value="1"/>
</dbReference>
<dbReference type="RefSeq" id="WP_041080443.1">
    <property type="nucleotide sequence ID" value="NZ_CAXOKG010000001.1"/>
</dbReference>
<dbReference type="FunFam" id="3.40.50.720:FF:000173">
    <property type="entry name" value="3-oxoacyl-[acyl-carrier protein] reductase"/>
    <property type="match status" value="1"/>
</dbReference>
<evidence type="ECO:0000256" key="2">
    <source>
        <dbReference type="ARBA" id="ARBA00023002"/>
    </source>
</evidence>
<evidence type="ECO:0000313" key="4">
    <source>
        <dbReference type="Proteomes" id="UP000254707"/>
    </source>
</evidence>
<dbReference type="EC" id="1.1.1.100" evidence="3"/>
<dbReference type="Pfam" id="PF13561">
    <property type="entry name" value="adh_short_C2"/>
    <property type="match status" value="1"/>
</dbReference>
<organism evidence="3 4">
    <name type="scientific">Staphylococcus saprophyticus</name>
    <dbReference type="NCBI Taxonomy" id="29385"/>
    <lineage>
        <taxon>Bacteria</taxon>
        <taxon>Bacillati</taxon>
        <taxon>Bacillota</taxon>
        <taxon>Bacilli</taxon>
        <taxon>Bacillales</taxon>
        <taxon>Staphylococcaceae</taxon>
        <taxon>Staphylococcus</taxon>
    </lineage>
</organism>
<dbReference type="AlphaFoldDB" id="A0A380HLQ7"/>
<comment type="similarity">
    <text evidence="1">Belongs to the short-chain dehydrogenases/reductases (SDR) family.</text>
</comment>
<dbReference type="Gene3D" id="3.40.50.720">
    <property type="entry name" value="NAD(P)-binding Rossmann-like Domain"/>
    <property type="match status" value="1"/>
</dbReference>
<reference evidence="3 4" key="1">
    <citation type="submission" date="2018-06" db="EMBL/GenBank/DDBJ databases">
        <authorList>
            <consortium name="Pathogen Informatics"/>
            <person name="Doyle S."/>
        </authorList>
    </citation>
    <scope>NUCLEOTIDE SEQUENCE [LARGE SCALE GENOMIC DNA]</scope>
    <source>
        <strain evidence="3 4">NCTC7688</strain>
    </source>
</reference>
<evidence type="ECO:0000313" key="3">
    <source>
        <dbReference type="EMBL" id="SUM83233.1"/>
    </source>
</evidence>
<name>A0A380HLQ7_STASA</name>
<protein>
    <submittedName>
        <fullName evidence="3">3-ketoacyl-ACP reductase</fullName>
        <ecNumber evidence="3">1.1.1.100</ecNumber>
    </submittedName>
</protein>
<accession>A0A380HLQ7</accession>
<evidence type="ECO:0000256" key="1">
    <source>
        <dbReference type="ARBA" id="ARBA00006484"/>
    </source>
</evidence>
<dbReference type="PANTHER" id="PTHR43639:SF1">
    <property type="entry name" value="SHORT-CHAIN DEHYDROGENASE_REDUCTASE FAMILY PROTEIN"/>
    <property type="match status" value="1"/>
</dbReference>
<proteinExistence type="inferred from homology"/>
<dbReference type="PANTHER" id="PTHR43639">
    <property type="entry name" value="OXIDOREDUCTASE, SHORT-CHAIN DEHYDROGENASE/REDUCTASE FAMILY (AFU_ORTHOLOGUE AFUA_5G02870)"/>
    <property type="match status" value="1"/>
</dbReference>
<dbReference type="GO" id="GO:0004316">
    <property type="term" value="F:3-oxoacyl-[acyl-carrier-protein] reductase (NADPH) activity"/>
    <property type="evidence" value="ECO:0007669"/>
    <property type="project" value="UniProtKB-EC"/>
</dbReference>
<sequence>MKKTVIVTGSSRGLGATIVNTLAQQGHNVVINYHNSRQAAQQLVDEIGTHQSIAIQADVTKRNEIDALVEKATQYFGHIDAIVNNALVGFKFDPVQQQAFVDLTWEDYQQQIDGTLKAAFNLCQSVIPQFIERQNGHIISIGTNLFQNPVVPYHEYTTAKAGLIGFSRNLAAELGQYGITSNVVSGGLLKTTDASASTTTEVFDLIAQTTPIKKVTAPQDVANMVAYLLSDEANGITGQNFTVDGGLTMN</sequence>
<dbReference type="SUPFAM" id="SSF51735">
    <property type="entry name" value="NAD(P)-binding Rossmann-fold domains"/>
    <property type="match status" value="1"/>
</dbReference>
<dbReference type="InterPro" id="IPR002347">
    <property type="entry name" value="SDR_fam"/>
</dbReference>
<dbReference type="Proteomes" id="UP000254707">
    <property type="component" value="Unassembled WGS sequence"/>
</dbReference>
<gene>
    <name evidence="3" type="primary">fabG_2</name>
    <name evidence="3" type="ORF">NCTC7688_01808</name>
</gene>
<dbReference type="PRINTS" id="PR00080">
    <property type="entry name" value="SDRFAMILY"/>
</dbReference>
<dbReference type="PRINTS" id="PR00081">
    <property type="entry name" value="GDHRDH"/>
</dbReference>